<organism evidence="4 5">
    <name type="scientific">Mortierella polycephala</name>
    <dbReference type="NCBI Taxonomy" id="41804"/>
    <lineage>
        <taxon>Eukaryota</taxon>
        <taxon>Fungi</taxon>
        <taxon>Fungi incertae sedis</taxon>
        <taxon>Mucoromycota</taxon>
        <taxon>Mortierellomycotina</taxon>
        <taxon>Mortierellomycetes</taxon>
        <taxon>Mortierellales</taxon>
        <taxon>Mortierellaceae</taxon>
        <taxon>Mortierella</taxon>
    </lineage>
</organism>
<dbReference type="OrthoDB" id="185175at2759"/>
<comment type="caution">
    <text evidence="4">The sequence shown here is derived from an EMBL/GenBank/DDBJ whole genome shotgun (WGS) entry which is preliminary data.</text>
</comment>
<dbReference type="CDD" id="cd00159">
    <property type="entry name" value="RhoGAP"/>
    <property type="match status" value="1"/>
</dbReference>
<dbReference type="Proteomes" id="UP000726737">
    <property type="component" value="Unassembled WGS sequence"/>
</dbReference>
<feature type="compositionally biased region" description="Polar residues" evidence="2">
    <location>
        <begin position="582"/>
        <end position="600"/>
    </location>
</feature>
<feature type="region of interest" description="Disordered" evidence="2">
    <location>
        <begin position="582"/>
        <end position="602"/>
    </location>
</feature>
<feature type="compositionally biased region" description="Low complexity" evidence="2">
    <location>
        <begin position="1"/>
        <end position="16"/>
    </location>
</feature>
<dbReference type="SMART" id="SM00324">
    <property type="entry name" value="RhoGAP"/>
    <property type="match status" value="1"/>
</dbReference>
<feature type="region of interest" description="Disordered" evidence="2">
    <location>
        <begin position="1"/>
        <end position="37"/>
    </location>
</feature>
<evidence type="ECO:0000256" key="1">
    <source>
        <dbReference type="ARBA" id="ARBA00022468"/>
    </source>
</evidence>
<dbReference type="PANTHER" id="PTHR23176">
    <property type="entry name" value="RHO/RAC/CDC GTPASE-ACTIVATING PROTEIN"/>
    <property type="match status" value="1"/>
</dbReference>
<evidence type="ECO:0000256" key="2">
    <source>
        <dbReference type="SAM" id="MobiDB-lite"/>
    </source>
</evidence>
<dbReference type="InterPro" id="IPR008936">
    <property type="entry name" value="Rho_GTPase_activation_prot"/>
</dbReference>
<keyword evidence="5" id="KW-1185">Reference proteome</keyword>
<feature type="compositionally biased region" description="Polar residues" evidence="2">
    <location>
        <begin position="474"/>
        <end position="489"/>
    </location>
</feature>
<protein>
    <recommendedName>
        <fullName evidence="3">Rho-GAP domain-containing protein</fullName>
    </recommendedName>
</protein>
<feature type="region of interest" description="Disordered" evidence="2">
    <location>
        <begin position="454"/>
        <end position="489"/>
    </location>
</feature>
<keyword evidence="1" id="KW-0343">GTPase activation</keyword>
<dbReference type="SUPFAM" id="SSF48350">
    <property type="entry name" value="GTPase activation domain, GAP"/>
    <property type="match status" value="1"/>
</dbReference>
<dbReference type="InterPro" id="IPR050729">
    <property type="entry name" value="Rho-GAP"/>
</dbReference>
<proteinExistence type="predicted"/>
<evidence type="ECO:0000313" key="4">
    <source>
        <dbReference type="EMBL" id="KAG0266853.1"/>
    </source>
</evidence>
<dbReference type="AlphaFoldDB" id="A0A9P6QIV8"/>
<feature type="domain" description="Rho-GAP" evidence="3">
    <location>
        <begin position="171"/>
        <end position="362"/>
    </location>
</feature>
<dbReference type="PROSITE" id="PS50238">
    <property type="entry name" value="RHOGAP"/>
    <property type="match status" value="1"/>
</dbReference>
<name>A0A9P6QIV8_9FUNG</name>
<evidence type="ECO:0000313" key="5">
    <source>
        <dbReference type="Proteomes" id="UP000726737"/>
    </source>
</evidence>
<feature type="compositionally biased region" description="Low complexity" evidence="2">
    <location>
        <begin position="464"/>
        <end position="473"/>
    </location>
</feature>
<dbReference type="PANTHER" id="PTHR23176:SF129">
    <property type="entry name" value="RHO GTPASE ACTIVATING PROTEIN AT 16F, ISOFORM E-RELATED"/>
    <property type="match status" value="1"/>
</dbReference>
<dbReference type="GO" id="GO:0007165">
    <property type="term" value="P:signal transduction"/>
    <property type="evidence" value="ECO:0007669"/>
    <property type="project" value="InterPro"/>
</dbReference>
<feature type="region of interest" description="Disordered" evidence="2">
    <location>
        <begin position="556"/>
        <end position="575"/>
    </location>
</feature>
<gene>
    <name evidence="4" type="ORF">BG011_000468</name>
</gene>
<accession>A0A9P6QIV8</accession>
<dbReference type="InterPro" id="IPR000198">
    <property type="entry name" value="RhoGAP_dom"/>
</dbReference>
<dbReference type="Pfam" id="PF00620">
    <property type="entry name" value="RhoGAP"/>
    <property type="match status" value="1"/>
</dbReference>
<dbReference type="GO" id="GO:0005737">
    <property type="term" value="C:cytoplasm"/>
    <property type="evidence" value="ECO:0007669"/>
    <property type="project" value="TreeGrafter"/>
</dbReference>
<dbReference type="Gene3D" id="1.10.555.10">
    <property type="entry name" value="Rho GTPase activation protein"/>
    <property type="match status" value="1"/>
</dbReference>
<feature type="compositionally biased region" description="Low complexity" evidence="2">
    <location>
        <begin position="556"/>
        <end position="567"/>
    </location>
</feature>
<sequence>MSCTSSPPTSASSPNSHAINIVHSSRLEPPQSTPRRGSIAAHLMSFAARSTTSLHILSSSAPTQRSPDNASSMSQDYEMRSQVLPLRTSGFTNPLRKLQNSLQSSSKKSLEFGGPKPEKLASSSSSVNSMVSWRSKGAEMFSKKNWSRTRKNSEPTYGTSKSLPTCPVFGASLEDAVRTSHIQGTPMVPAVLYRCAEYLEAKGVDEVGLYRVPGSHASVQKLKRMFDTGKDLNLLTMDGIDPNDIATLLKLYLRELPMPLLPAVVLEQIQSLITTDRQICHTLRGILIRLPRPNYVVLSYLCHHLSRIAAHSEKTKMNVSNLGVVFAPTLSIGSVLFKALLGGYYDTADTMESREKGLKIVWGGLLQGFEYDVQEWPEDTANEALSPAQEVVNATLAVPAPTPSLQLSQSMPNDHMFPHMAQPTIVEPSEEAGLADNEDESKLMAAMLLREELATKRPRDDETASNASSSSSSIPCTDTTALSTVSSPGMNAKDQAFEASFTSPSMPFATIPSPALIPPSDLPLPVATVSTTAATAEEDVLSSTSAIPIHSQDSSLTLSSSTSSVSTAGPTPPVINVTTDTGSLHTPTADPTVTGISQPGSPIGNKENAIPTIGFPHKSTTGAPQLPPLEGLMIVL</sequence>
<dbReference type="GO" id="GO:0005096">
    <property type="term" value="F:GTPase activator activity"/>
    <property type="evidence" value="ECO:0007669"/>
    <property type="project" value="UniProtKB-KW"/>
</dbReference>
<reference evidence="4" key="1">
    <citation type="journal article" date="2020" name="Fungal Divers.">
        <title>Resolving the Mortierellaceae phylogeny through synthesis of multi-gene phylogenetics and phylogenomics.</title>
        <authorList>
            <person name="Vandepol N."/>
            <person name="Liber J."/>
            <person name="Desiro A."/>
            <person name="Na H."/>
            <person name="Kennedy M."/>
            <person name="Barry K."/>
            <person name="Grigoriev I.V."/>
            <person name="Miller A.N."/>
            <person name="O'Donnell K."/>
            <person name="Stajich J.E."/>
            <person name="Bonito G."/>
        </authorList>
    </citation>
    <scope>NUCLEOTIDE SEQUENCE</scope>
    <source>
        <strain evidence="4">KOD948</strain>
    </source>
</reference>
<feature type="region of interest" description="Disordered" evidence="2">
    <location>
        <begin position="100"/>
        <end position="126"/>
    </location>
</feature>
<evidence type="ECO:0000259" key="3">
    <source>
        <dbReference type="PROSITE" id="PS50238"/>
    </source>
</evidence>
<dbReference type="EMBL" id="JAAAJA010000011">
    <property type="protein sequence ID" value="KAG0266853.1"/>
    <property type="molecule type" value="Genomic_DNA"/>
</dbReference>